<dbReference type="PANTHER" id="PTHR38445">
    <property type="entry name" value="HTH-TYPE TRANSCRIPTIONAL REPRESSOR YTRA"/>
    <property type="match status" value="1"/>
</dbReference>
<dbReference type="Pfam" id="PF00392">
    <property type="entry name" value="GntR"/>
    <property type="match status" value="1"/>
</dbReference>
<dbReference type="PROSITE" id="PS50949">
    <property type="entry name" value="HTH_GNTR"/>
    <property type="match status" value="1"/>
</dbReference>
<organism evidence="5 6">
    <name type="scientific">Candidatus Enterenecus faecium</name>
    <dbReference type="NCBI Taxonomy" id="2840780"/>
    <lineage>
        <taxon>Bacteria</taxon>
        <taxon>Bacillati</taxon>
        <taxon>Bacillota</taxon>
        <taxon>Clostridia</taxon>
        <taxon>Eubacteriales</taxon>
        <taxon>Candidatus Enterenecus</taxon>
    </lineage>
</organism>
<dbReference type="InterPro" id="IPR000524">
    <property type="entry name" value="Tscrpt_reg_HTH_GntR"/>
</dbReference>
<evidence type="ECO:0000256" key="1">
    <source>
        <dbReference type="ARBA" id="ARBA00023015"/>
    </source>
</evidence>
<evidence type="ECO:0000313" key="6">
    <source>
        <dbReference type="Proteomes" id="UP000886879"/>
    </source>
</evidence>
<accession>A0A9D0YSG2</accession>
<gene>
    <name evidence="5" type="ORF">IAD31_06740</name>
</gene>
<keyword evidence="1" id="KW-0805">Transcription regulation</keyword>
<dbReference type="AlphaFoldDB" id="A0A9D0YSG2"/>
<evidence type="ECO:0000313" key="5">
    <source>
        <dbReference type="EMBL" id="HIQ61277.1"/>
    </source>
</evidence>
<sequence>MLHLNYRDGRPIYEQVKEGLRQLVISGAIRPGDKLPSVRSMAAQLAINPNTIQKAYEALEQEGYVYSIPGKGSFAADRSEVEDKRREELLAQLSKLVQELRFLGVTDEEISAACGRKEEAP</sequence>
<dbReference type="EMBL" id="DVFO01000067">
    <property type="protein sequence ID" value="HIQ61277.1"/>
    <property type="molecule type" value="Genomic_DNA"/>
</dbReference>
<dbReference type="GO" id="GO:0003677">
    <property type="term" value="F:DNA binding"/>
    <property type="evidence" value="ECO:0007669"/>
    <property type="project" value="UniProtKB-KW"/>
</dbReference>
<feature type="domain" description="HTH gntR-type" evidence="4">
    <location>
        <begin position="10"/>
        <end position="78"/>
    </location>
</feature>
<dbReference type="GO" id="GO:0003700">
    <property type="term" value="F:DNA-binding transcription factor activity"/>
    <property type="evidence" value="ECO:0007669"/>
    <property type="project" value="InterPro"/>
</dbReference>
<dbReference type="Gene3D" id="1.10.10.10">
    <property type="entry name" value="Winged helix-like DNA-binding domain superfamily/Winged helix DNA-binding domain"/>
    <property type="match status" value="1"/>
</dbReference>
<evidence type="ECO:0000256" key="3">
    <source>
        <dbReference type="ARBA" id="ARBA00023163"/>
    </source>
</evidence>
<proteinExistence type="predicted"/>
<evidence type="ECO:0000256" key="2">
    <source>
        <dbReference type="ARBA" id="ARBA00023125"/>
    </source>
</evidence>
<dbReference type="SUPFAM" id="SSF46785">
    <property type="entry name" value="Winged helix' DNA-binding domain"/>
    <property type="match status" value="1"/>
</dbReference>
<comment type="caution">
    <text evidence="5">The sequence shown here is derived from an EMBL/GenBank/DDBJ whole genome shotgun (WGS) entry which is preliminary data.</text>
</comment>
<name>A0A9D0YSG2_9FIRM</name>
<dbReference type="InterPro" id="IPR036390">
    <property type="entry name" value="WH_DNA-bd_sf"/>
</dbReference>
<dbReference type="SMART" id="SM00345">
    <property type="entry name" value="HTH_GNTR"/>
    <property type="match status" value="1"/>
</dbReference>
<dbReference type="CDD" id="cd07377">
    <property type="entry name" value="WHTH_GntR"/>
    <property type="match status" value="1"/>
</dbReference>
<protein>
    <submittedName>
        <fullName evidence="5">GntR family transcriptional regulator</fullName>
    </submittedName>
</protein>
<reference evidence="5" key="2">
    <citation type="journal article" date="2021" name="PeerJ">
        <title>Extensive microbial diversity within the chicken gut microbiome revealed by metagenomics and culture.</title>
        <authorList>
            <person name="Gilroy R."/>
            <person name="Ravi A."/>
            <person name="Getino M."/>
            <person name="Pursley I."/>
            <person name="Horton D.L."/>
            <person name="Alikhan N.F."/>
            <person name="Baker D."/>
            <person name="Gharbi K."/>
            <person name="Hall N."/>
            <person name="Watson M."/>
            <person name="Adriaenssens E.M."/>
            <person name="Foster-Nyarko E."/>
            <person name="Jarju S."/>
            <person name="Secka A."/>
            <person name="Antonio M."/>
            <person name="Oren A."/>
            <person name="Chaudhuri R.R."/>
            <person name="La Ragione R."/>
            <person name="Hildebrand F."/>
            <person name="Pallen M.J."/>
        </authorList>
    </citation>
    <scope>NUCLEOTIDE SEQUENCE</scope>
    <source>
        <strain evidence="5">ChiGjej2B2-12916</strain>
    </source>
</reference>
<dbReference type="InterPro" id="IPR036388">
    <property type="entry name" value="WH-like_DNA-bd_sf"/>
</dbReference>
<dbReference type="Proteomes" id="UP000886879">
    <property type="component" value="Unassembled WGS sequence"/>
</dbReference>
<keyword evidence="3" id="KW-0804">Transcription</keyword>
<dbReference type="PANTHER" id="PTHR38445:SF9">
    <property type="entry name" value="HTH-TYPE TRANSCRIPTIONAL REPRESSOR YTRA"/>
    <property type="match status" value="1"/>
</dbReference>
<evidence type="ECO:0000259" key="4">
    <source>
        <dbReference type="PROSITE" id="PS50949"/>
    </source>
</evidence>
<reference evidence="5" key="1">
    <citation type="submission" date="2020-10" db="EMBL/GenBank/DDBJ databases">
        <authorList>
            <person name="Gilroy R."/>
        </authorList>
    </citation>
    <scope>NUCLEOTIDE SEQUENCE</scope>
    <source>
        <strain evidence="5">ChiGjej2B2-12916</strain>
    </source>
</reference>
<keyword evidence="2" id="KW-0238">DNA-binding</keyword>